<evidence type="ECO:0000256" key="1">
    <source>
        <dbReference type="SAM" id="Phobius"/>
    </source>
</evidence>
<evidence type="ECO:0000313" key="3">
    <source>
        <dbReference type="Proteomes" id="UP000269708"/>
    </source>
</evidence>
<keyword evidence="1" id="KW-1133">Transmembrane helix</keyword>
<accession>A0A3N4VJ56</accession>
<protein>
    <submittedName>
        <fullName evidence="2">Putative membrane protein</fullName>
    </submittedName>
</protein>
<feature type="transmembrane region" description="Helical" evidence="1">
    <location>
        <begin position="6"/>
        <end position="29"/>
    </location>
</feature>
<evidence type="ECO:0000313" key="2">
    <source>
        <dbReference type="EMBL" id="RPE81455.1"/>
    </source>
</evidence>
<name>A0A3N4VJ56_9GAMM</name>
<sequence>MLTDFLLAALHHLLFFGLVAMLVAEAVLLRGALDRAAMQRLAGIDLGYGLSAMLLLVVGASRLLFGIKGWDFYAHNPWFHAKLGAFVLVGLLSILPTLRFLRWRKALAANPGFLPDAAEVAKMRGVVRFELLLVAAIFVFAAAMARHGGL</sequence>
<feature type="transmembrane region" description="Helical" evidence="1">
    <location>
        <begin position="131"/>
        <end position="149"/>
    </location>
</feature>
<gene>
    <name evidence="2" type="ORF">EDC50_0646</name>
</gene>
<dbReference type="InterPro" id="IPR018706">
    <property type="entry name" value="DUF2214_membrane"/>
</dbReference>
<reference evidence="2 3" key="1">
    <citation type="submission" date="2018-11" db="EMBL/GenBank/DDBJ databases">
        <title>Genomic Encyclopedia of Type Strains, Phase IV (KMG-IV): sequencing the most valuable type-strain genomes for metagenomic binning, comparative biology and taxonomic classification.</title>
        <authorList>
            <person name="Goeker M."/>
        </authorList>
    </citation>
    <scope>NUCLEOTIDE SEQUENCE [LARGE SCALE GENOMIC DNA]</scope>
    <source>
        <strain evidence="2 3">DSM 25623</strain>
    </source>
</reference>
<dbReference type="EMBL" id="RKQN01000001">
    <property type="protein sequence ID" value="RPE81455.1"/>
    <property type="molecule type" value="Genomic_DNA"/>
</dbReference>
<dbReference type="AlphaFoldDB" id="A0A3N4VJ56"/>
<organism evidence="2 3">
    <name type="scientific">Vulcaniibacterium tengchongense</name>
    <dbReference type="NCBI Taxonomy" id="1273429"/>
    <lineage>
        <taxon>Bacteria</taxon>
        <taxon>Pseudomonadati</taxon>
        <taxon>Pseudomonadota</taxon>
        <taxon>Gammaproteobacteria</taxon>
        <taxon>Lysobacterales</taxon>
        <taxon>Lysobacteraceae</taxon>
        <taxon>Vulcaniibacterium</taxon>
    </lineage>
</organism>
<keyword evidence="1" id="KW-0472">Membrane</keyword>
<dbReference type="RefSeq" id="WP_123769011.1">
    <property type="nucleotide sequence ID" value="NZ_RKQN01000001.1"/>
</dbReference>
<keyword evidence="3" id="KW-1185">Reference proteome</keyword>
<dbReference type="OrthoDB" id="826511at2"/>
<feature type="transmembrane region" description="Helical" evidence="1">
    <location>
        <begin position="77"/>
        <end position="95"/>
    </location>
</feature>
<keyword evidence="1" id="KW-0812">Transmembrane</keyword>
<proteinExistence type="predicted"/>
<dbReference type="Pfam" id="PF09980">
    <property type="entry name" value="DUF2214"/>
    <property type="match status" value="1"/>
</dbReference>
<comment type="caution">
    <text evidence="2">The sequence shown here is derived from an EMBL/GenBank/DDBJ whole genome shotgun (WGS) entry which is preliminary data.</text>
</comment>
<dbReference type="Proteomes" id="UP000269708">
    <property type="component" value="Unassembled WGS sequence"/>
</dbReference>
<feature type="transmembrane region" description="Helical" evidence="1">
    <location>
        <begin position="41"/>
        <end position="65"/>
    </location>
</feature>